<reference evidence="2" key="1">
    <citation type="submission" date="2021-01" db="EMBL/GenBank/DDBJ databases">
        <authorList>
            <person name="Corre E."/>
            <person name="Pelletier E."/>
            <person name="Niang G."/>
            <person name="Scheremetjew M."/>
            <person name="Finn R."/>
            <person name="Kale V."/>
            <person name="Holt S."/>
            <person name="Cochrane G."/>
            <person name="Meng A."/>
            <person name="Brown T."/>
            <person name="Cohen L."/>
        </authorList>
    </citation>
    <scope>NUCLEOTIDE SEQUENCE</scope>
</reference>
<dbReference type="InterPro" id="IPR057494">
    <property type="entry name" value="Rossman_Mical"/>
</dbReference>
<dbReference type="AlphaFoldDB" id="A0A7S1ARM9"/>
<organism evidence="2">
    <name type="scientific">Noctiluca scintillans</name>
    <name type="common">Sea sparkle</name>
    <name type="synonym">Red tide dinoflagellate</name>
    <dbReference type="NCBI Taxonomy" id="2966"/>
    <lineage>
        <taxon>Eukaryota</taxon>
        <taxon>Sar</taxon>
        <taxon>Alveolata</taxon>
        <taxon>Dinophyceae</taxon>
        <taxon>Noctilucales</taxon>
        <taxon>Noctilucaceae</taxon>
        <taxon>Noctiluca</taxon>
    </lineage>
</organism>
<evidence type="ECO:0000313" key="2">
    <source>
        <dbReference type="EMBL" id="CAD8862920.1"/>
    </source>
</evidence>
<dbReference type="Pfam" id="PF25413">
    <property type="entry name" value="Rossman_Mical"/>
    <property type="match status" value="1"/>
</dbReference>
<dbReference type="SUPFAM" id="SSF51905">
    <property type="entry name" value="FAD/NAD(P)-binding domain"/>
    <property type="match status" value="1"/>
</dbReference>
<dbReference type="EMBL" id="HBFQ01052294">
    <property type="protein sequence ID" value="CAD8862920.1"/>
    <property type="molecule type" value="Transcribed_RNA"/>
</dbReference>
<accession>A0A7S1ARM9</accession>
<feature type="domain" description="[F-actin]-monooxygenase MICAL1-3-like Rossman" evidence="1">
    <location>
        <begin position="320"/>
        <end position="417"/>
    </location>
</feature>
<dbReference type="InterPro" id="IPR036188">
    <property type="entry name" value="FAD/NAD-bd_sf"/>
</dbReference>
<proteinExistence type="predicted"/>
<evidence type="ECO:0000259" key="1">
    <source>
        <dbReference type="Pfam" id="PF25413"/>
    </source>
</evidence>
<sequence length="561" mass="61235">MEEEVEVQDPGDNPMKMQKLATLRMGTRSLCERPVDETWPQFVERSRGFLTEDSPKTLFQSFVQEYDVSKAYAQFALTFEACRDDAGRLSPADWSQASGRFPFQVMRDTLKGLPHKLQELFHLFEKRASLSDFVTNGTRFCQGGRLAGRHCVVVGCGPVGFRAAIELRLLGARVTIVDKRETFSRINILHLWEWTGDDLKGLGAKVFSPPTGLFGADPSLLHSGINEIQSLLMKVSLLLGVEVLFGVKFVKLEARASGARVYLEPASTGAPPSPVGAKAIDGVGVLLAANGFTGKAGLMPIVGLAGMESIPMGFKSQPRIGLIANFRPTGGVEERRLRSFALAKQFFKRKFAEAYESTGAALENVVYVKGEGTHYCVMTVSKESLLATGVLLEERSGSELLASSNVDTAKLDALARALLSLRWVSYAPPVLPTLEFDLGGESVENVIPTGLFDFSRQFRAQPAFAVQGEGSGAFCIAPIGDALIEPFWPQGLGVIRGFLGALDACASVKRWSCGEDLERIVADHAAANNQLQNLNAESRQKILKDNFKTYGLMPQTRYKQL</sequence>
<dbReference type="Gene3D" id="3.50.50.60">
    <property type="entry name" value="FAD/NAD(P)-binding domain"/>
    <property type="match status" value="1"/>
</dbReference>
<name>A0A7S1ARM9_NOCSC</name>
<protein>
    <recommendedName>
        <fullName evidence="1">[F-actin]-monooxygenase MICAL1-3-like Rossman domain-containing protein</fullName>
    </recommendedName>
</protein>
<gene>
    <name evidence="2" type="ORF">NSCI0253_LOCUS37275</name>
</gene>